<reference evidence="2" key="1">
    <citation type="submission" date="2020-08" db="EMBL/GenBank/DDBJ databases">
        <title>Multicomponent nature underlies the extraordinary mechanical properties of spider dragline silk.</title>
        <authorList>
            <person name="Kono N."/>
            <person name="Nakamura H."/>
            <person name="Mori M."/>
            <person name="Yoshida Y."/>
            <person name="Ohtoshi R."/>
            <person name="Malay A.D."/>
            <person name="Moran D.A.P."/>
            <person name="Tomita M."/>
            <person name="Numata K."/>
            <person name="Arakawa K."/>
        </authorList>
    </citation>
    <scope>NUCLEOTIDE SEQUENCE</scope>
</reference>
<dbReference type="AlphaFoldDB" id="A0A8X6RH83"/>
<dbReference type="Proteomes" id="UP000887159">
    <property type="component" value="Unassembled WGS sequence"/>
</dbReference>
<evidence type="ECO:0000256" key="1">
    <source>
        <dbReference type="SAM" id="MobiDB-lite"/>
    </source>
</evidence>
<evidence type="ECO:0000313" key="2">
    <source>
        <dbReference type="EMBL" id="GFX95231.1"/>
    </source>
</evidence>
<comment type="caution">
    <text evidence="2">The sequence shown here is derived from an EMBL/GenBank/DDBJ whole genome shotgun (WGS) entry which is preliminary data.</text>
</comment>
<keyword evidence="3" id="KW-1185">Reference proteome</keyword>
<proteinExistence type="predicted"/>
<gene>
    <name evidence="2" type="ORF">TNCV_848221</name>
</gene>
<sequence>MNRDDSDLSSLADEDDYQGDNGSEMDDDDDQDVTLDFSTSTQLGIHTDFTIQFHLIFRRLSIANTLLHGLLKKPSPTPSLDKEIKMMRYLQNAEFHIKQLVTMKLGTCLKCLHTTLEQHEAIGNGPCHFEPKSYEEDDT</sequence>
<dbReference type="EMBL" id="BMAU01021185">
    <property type="protein sequence ID" value="GFX95231.1"/>
    <property type="molecule type" value="Genomic_DNA"/>
</dbReference>
<feature type="compositionally biased region" description="Acidic residues" evidence="1">
    <location>
        <begin position="12"/>
        <end position="33"/>
    </location>
</feature>
<feature type="region of interest" description="Disordered" evidence="1">
    <location>
        <begin position="1"/>
        <end position="33"/>
    </location>
</feature>
<protein>
    <submittedName>
        <fullName evidence="2">Uncharacterized protein</fullName>
    </submittedName>
</protein>
<organism evidence="2 3">
    <name type="scientific">Trichonephila clavipes</name>
    <name type="common">Golden silk orbweaver</name>
    <name type="synonym">Nephila clavipes</name>
    <dbReference type="NCBI Taxonomy" id="2585209"/>
    <lineage>
        <taxon>Eukaryota</taxon>
        <taxon>Metazoa</taxon>
        <taxon>Ecdysozoa</taxon>
        <taxon>Arthropoda</taxon>
        <taxon>Chelicerata</taxon>
        <taxon>Arachnida</taxon>
        <taxon>Araneae</taxon>
        <taxon>Araneomorphae</taxon>
        <taxon>Entelegynae</taxon>
        <taxon>Araneoidea</taxon>
        <taxon>Nephilidae</taxon>
        <taxon>Trichonephila</taxon>
    </lineage>
</organism>
<evidence type="ECO:0000313" key="3">
    <source>
        <dbReference type="Proteomes" id="UP000887159"/>
    </source>
</evidence>
<name>A0A8X6RH83_TRICX</name>
<accession>A0A8X6RH83</accession>